<reference evidence="2 3" key="1">
    <citation type="submission" date="2007-08" db="EMBL/GenBank/DDBJ databases">
        <title>Complete sequence of Thermotoga lettingae TMO.</title>
        <authorList>
            <consortium name="US DOE Joint Genome Institute"/>
            <person name="Copeland A."/>
            <person name="Lucas S."/>
            <person name="Lapidus A."/>
            <person name="Barry K."/>
            <person name="Glavina del Rio T."/>
            <person name="Dalin E."/>
            <person name="Tice H."/>
            <person name="Pitluck S."/>
            <person name="Foster B."/>
            <person name="Bruce D."/>
            <person name="Schmutz J."/>
            <person name="Larimer F."/>
            <person name="Land M."/>
            <person name="Hauser L."/>
            <person name="Kyrpides N."/>
            <person name="Mikhailova N."/>
            <person name="Nelson K."/>
            <person name="Gogarten J.P."/>
            <person name="Noll K."/>
            <person name="Richardson P."/>
        </authorList>
    </citation>
    <scope>NUCLEOTIDE SEQUENCE [LARGE SCALE GENOMIC DNA]</scope>
    <source>
        <strain evidence="3">ATCC BAA-301 / DSM 14385 / NBRC 107922 / TMO</strain>
    </source>
</reference>
<dbReference type="KEGG" id="tle:Tlet_0507"/>
<accession>A8F4J0</accession>
<feature type="transmembrane region" description="Helical" evidence="1">
    <location>
        <begin position="116"/>
        <end position="134"/>
    </location>
</feature>
<proteinExistence type="predicted"/>
<keyword evidence="1" id="KW-1133">Transmembrane helix</keyword>
<feature type="transmembrane region" description="Helical" evidence="1">
    <location>
        <begin position="53"/>
        <end position="72"/>
    </location>
</feature>
<feature type="transmembrane region" description="Helical" evidence="1">
    <location>
        <begin position="31"/>
        <end position="47"/>
    </location>
</feature>
<keyword evidence="1" id="KW-0472">Membrane</keyword>
<evidence type="ECO:0000313" key="3">
    <source>
        <dbReference type="Proteomes" id="UP000002016"/>
    </source>
</evidence>
<dbReference type="eggNOG" id="ENOG5032T73">
    <property type="taxonomic scope" value="Bacteria"/>
</dbReference>
<dbReference type="STRING" id="416591.Tlet_0507"/>
<dbReference type="Proteomes" id="UP000002016">
    <property type="component" value="Chromosome"/>
</dbReference>
<dbReference type="AlphaFoldDB" id="A8F4J0"/>
<dbReference type="RefSeq" id="WP_012002555.1">
    <property type="nucleotide sequence ID" value="NC_009828.1"/>
</dbReference>
<sequence>MLPLNVLLGHIVADHAFTNNAKIRTYKGSKLIGHILWSVLAILAFTFDTLLKSPSGIALLIVFVSLHAFLDIGRVKMYQKNKRIVDLIEAAGILLAIIINTLCFDTLSQSYLTPEFVLYLLGMSAVSVGVTYLFRNFYPAKEFLPDVDGISERLAIFIFLLASKPLFVVISIVIAFLYRLVFVKKADHTWWISPASGILISLLWKVLLYT</sequence>
<name>A8F4J0_PSELT</name>
<dbReference type="HOGENOM" id="CLU_1309247_0_0_0"/>
<gene>
    <name evidence="2" type="ordered locus">Tlet_0507</name>
</gene>
<keyword evidence="1" id="KW-0812">Transmembrane</keyword>
<dbReference type="EMBL" id="CP000812">
    <property type="protein sequence ID" value="ABV33074.1"/>
    <property type="molecule type" value="Genomic_DNA"/>
</dbReference>
<protein>
    <recommendedName>
        <fullName evidence="4">DUF3307 domain-containing protein</fullName>
    </recommendedName>
</protein>
<reference evidence="2 3" key="2">
    <citation type="journal article" date="2009" name="Proc. Natl. Acad. Sci. U.S.A.">
        <title>On the chimeric nature, thermophilic origin, and phylogenetic placement of the Thermotogales.</title>
        <authorList>
            <person name="Zhaxybayeva O."/>
            <person name="Swithers K.S."/>
            <person name="Lapierre P."/>
            <person name="Fournier G.P."/>
            <person name="Bickhart D.M."/>
            <person name="DeBoy R.T."/>
            <person name="Nelson K.E."/>
            <person name="Nesbo C.L."/>
            <person name="Doolittle W.F."/>
            <person name="Gogarten J.P."/>
            <person name="Noll K.M."/>
        </authorList>
    </citation>
    <scope>NUCLEOTIDE SEQUENCE [LARGE SCALE GENOMIC DNA]</scope>
    <source>
        <strain evidence="3">ATCC BAA-301 / DSM 14385 / NBRC 107922 / TMO</strain>
    </source>
</reference>
<feature type="transmembrane region" description="Helical" evidence="1">
    <location>
        <begin position="190"/>
        <end position="208"/>
    </location>
</feature>
<keyword evidence="3" id="KW-1185">Reference proteome</keyword>
<feature type="transmembrane region" description="Helical" evidence="1">
    <location>
        <begin position="84"/>
        <end position="104"/>
    </location>
</feature>
<organism evidence="2 3">
    <name type="scientific">Pseudothermotoga lettingae (strain ATCC BAA-301 / DSM 14385 / NBRC 107922 / TMO)</name>
    <name type="common">Thermotoga lettingae</name>
    <dbReference type="NCBI Taxonomy" id="416591"/>
    <lineage>
        <taxon>Bacteria</taxon>
        <taxon>Thermotogati</taxon>
        <taxon>Thermotogota</taxon>
        <taxon>Thermotogae</taxon>
        <taxon>Thermotogales</taxon>
        <taxon>Thermotogaceae</taxon>
        <taxon>Pseudothermotoga</taxon>
    </lineage>
</organism>
<evidence type="ECO:0000313" key="2">
    <source>
        <dbReference type="EMBL" id="ABV33074.1"/>
    </source>
</evidence>
<evidence type="ECO:0000256" key="1">
    <source>
        <dbReference type="SAM" id="Phobius"/>
    </source>
</evidence>
<evidence type="ECO:0008006" key="4">
    <source>
        <dbReference type="Google" id="ProtNLM"/>
    </source>
</evidence>
<feature type="transmembrane region" description="Helical" evidence="1">
    <location>
        <begin position="154"/>
        <end position="178"/>
    </location>
</feature>